<gene>
    <name evidence="1" type="ORF">PDIGIT_LOCUS2801</name>
</gene>
<name>A0A9W4U8U1_9PLEO</name>
<sequence length="164" mass="18994">MRKPVPESKLEQLQKLRGKMNKLCDTWKIWGWIDGDFNEYLLPLEKLCCEAMCITARSGQAFLVTSCAIQAALDLCRLLVSQINTQLFTIVEPREPTPYYLSIHRLSKIVASYGQWYIHVGADAAKDEEDLYYSEDYNFEHALEAAVVLGKIDELKVRYYPHWV</sequence>
<evidence type="ECO:0000313" key="1">
    <source>
        <dbReference type="EMBL" id="CAI6300071.1"/>
    </source>
</evidence>
<dbReference type="EMBL" id="CAOQHR010000002">
    <property type="protein sequence ID" value="CAI6300071.1"/>
    <property type="molecule type" value="Genomic_DNA"/>
</dbReference>
<keyword evidence="2" id="KW-1185">Reference proteome</keyword>
<dbReference type="AlphaFoldDB" id="A0A9W4U8U1"/>
<accession>A0A9W4U8U1</accession>
<comment type="caution">
    <text evidence="1">The sequence shown here is derived from an EMBL/GenBank/DDBJ whole genome shotgun (WGS) entry which is preliminary data.</text>
</comment>
<proteinExistence type="predicted"/>
<protein>
    <submittedName>
        <fullName evidence="1">Uncharacterized protein</fullName>
    </submittedName>
</protein>
<organism evidence="1 2">
    <name type="scientific">Periconia digitata</name>
    <dbReference type="NCBI Taxonomy" id="1303443"/>
    <lineage>
        <taxon>Eukaryota</taxon>
        <taxon>Fungi</taxon>
        <taxon>Dikarya</taxon>
        <taxon>Ascomycota</taxon>
        <taxon>Pezizomycotina</taxon>
        <taxon>Dothideomycetes</taxon>
        <taxon>Pleosporomycetidae</taxon>
        <taxon>Pleosporales</taxon>
        <taxon>Massarineae</taxon>
        <taxon>Periconiaceae</taxon>
        <taxon>Periconia</taxon>
    </lineage>
</organism>
<reference evidence="1" key="1">
    <citation type="submission" date="2023-01" db="EMBL/GenBank/DDBJ databases">
        <authorList>
            <person name="Van Ghelder C."/>
            <person name="Rancurel C."/>
        </authorList>
    </citation>
    <scope>NUCLEOTIDE SEQUENCE</scope>
    <source>
        <strain evidence="1">CNCM I-4278</strain>
    </source>
</reference>
<dbReference type="Proteomes" id="UP001152607">
    <property type="component" value="Unassembled WGS sequence"/>
</dbReference>
<evidence type="ECO:0000313" key="2">
    <source>
        <dbReference type="Proteomes" id="UP001152607"/>
    </source>
</evidence>